<dbReference type="PANTHER" id="PTHR46696">
    <property type="entry name" value="P450, PUTATIVE (EUROFUNG)-RELATED"/>
    <property type="match status" value="1"/>
</dbReference>
<dbReference type="RefSeq" id="WP_345003248.1">
    <property type="nucleotide sequence ID" value="NZ_BAAAXV010000012.1"/>
</dbReference>
<evidence type="ECO:0000256" key="3">
    <source>
        <dbReference type="SAM" id="MobiDB-lite"/>
    </source>
</evidence>
<dbReference type="PROSITE" id="PS00086">
    <property type="entry name" value="CYTOCHROME_P450"/>
    <property type="match status" value="1"/>
</dbReference>
<dbReference type="PRINTS" id="PR00385">
    <property type="entry name" value="P450"/>
</dbReference>
<accession>A0ABV5S2Q8</accession>
<dbReference type="SUPFAM" id="SSF48264">
    <property type="entry name" value="Cytochrome P450"/>
    <property type="match status" value="1"/>
</dbReference>
<keyword evidence="5" id="KW-1185">Reference proteome</keyword>
<evidence type="ECO:0000313" key="4">
    <source>
        <dbReference type="EMBL" id="MFB9624851.1"/>
    </source>
</evidence>
<dbReference type="CDD" id="cd11030">
    <property type="entry name" value="CYP105-like"/>
    <property type="match status" value="1"/>
</dbReference>
<proteinExistence type="inferred from homology"/>
<keyword evidence="2" id="KW-0408">Iron</keyword>
<dbReference type="InterPro" id="IPR002397">
    <property type="entry name" value="Cyt_P450_B"/>
</dbReference>
<dbReference type="InterPro" id="IPR017972">
    <property type="entry name" value="Cyt_P450_CS"/>
</dbReference>
<dbReference type="Gene3D" id="1.10.630.10">
    <property type="entry name" value="Cytochrome P450"/>
    <property type="match status" value="1"/>
</dbReference>
<dbReference type="Proteomes" id="UP001589532">
    <property type="component" value="Unassembled WGS sequence"/>
</dbReference>
<keyword evidence="2" id="KW-0479">Metal-binding</keyword>
<feature type="region of interest" description="Disordered" evidence="3">
    <location>
        <begin position="1"/>
        <end position="34"/>
    </location>
</feature>
<evidence type="ECO:0000256" key="1">
    <source>
        <dbReference type="ARBA" id="ARBA00010617"/>
    </source>
</evidence>
<keyword evidence="2" id="KW-0349">Heme</keyword>
<comment type="caution">
    <text evidence="4">The sequence shown here is derived from an EMBL/GenBank/DDBJ whole genome shotgun (WGS) entry which is preliminary data.</text>
</comment>
<dbReference type="EC" id="1.14.-.-" evidence="4"/>
<reference evidence="4 5" key="1">
    <citation type="submission" date="2024-09" db="EMBL/GenBank/DDBJ databases">
        <authorList>
            <person name="Sun Q."/>
            <person name="Mori K."/>
        </authorList>
    </citation>
    <scope>NUCLEOTIDE SEQUENCE [LARGE SCALE GENOMIC DNA]</scope>
    <source>
        <strain evidence="4 5">JCM 3143</strain>
    </source>
</reference>
<dbReference type="InterPro" id="IPR001128">
    <property type="entry name" value="Cyt_P450"/>
</dbReference>
<organism evidence="4 5">
    <name type="scientific">Nonomuraea helvata</name>
    <dbReference type="NCBI Taxonomy" id="37484"/>
    <lineage>
        <taxon>Bacteria</taxon>
        <taxon>Bacillati</taxon>
        <taxon>Actinomycetota</taxon>
        <taxon>Actinomycetes</taxon>
        <taxon>Streptosporangiales</taxon>
        <taxon>Streptosporangiaceae</taxon>
        <taxon>Nonomuraea</taxon>
    </lineage>
</organism>
<dbReference type="PANTHER" id="PTHR46696:SF1">
    <property type="entry name" value="CYTOCHROME P450 YJIB-RELATED"/>
    <property type="match status" value="1"/>
</dbReference>
<keyword evidence="2" id="KW-0503">Monooxygenase</keyword>
<dbReference type="GO" id="GO:0016491">
    <property type="term" value="F:oxidoreductase activity"/>
    <property type="evidence" value="ECO:0007669"/>
    <property type="project" value="UniProtKB-KW"/>
</dbReference>
<dbReference type="EMBL" id="JBHMBW010000013">
    <property type="protein sequence ID" value="MFB9624851.1"/>
    <property type="molecule type" value="Genomic_DNA"/>
</dbReference>
<dbReference type="Pfam" id="PF00067">
    <property type="entry name" value="p450"/>
    <property type="match status" value="1"/>
</dbReference>
<evidence type="ECO:0000313" key="5">
    <source>
        <dbReference type="Proteomes" id="UP001589532"/>
    </source>
</evidence>
<evidence type="ECO:0000256" key="2">
    <source>
        <dbReference type="RuleBase" id="RU000461"/>
    </source>
</evidence>
<sequence>MPENVPLPIRRDAACPFSPDPEMARRRETDPVSASQALLPTGDVVDVRLVTGYGAAREALACSHLSSRPDAKLRKLIGEQAGFLVAMDPPDHTRVRRLLTGEFTVRRINAFRPRFVELVDKALDRMEKAGGPVDLMTAFALPLPSLVICELLGVPYEDRADFQRHSDTMLDLSLTMEEQFANAIEMHTYMGGLVAAHRENPGADILGMLVREHGGELSDDDLIGIGNLLLIAGHETTANMLGLGTLLLLRHPDQLALVREEPEVVNGAIEEMLRYLSIVNNGAIRTATEEFTLAGQVIHEGERVAVSLPSANRDPALMAEPDTFDVTRRPSAHVAFGHGIHQCLGQQLARMELRVALPALLRRFPTLRLAVPHEELRYRELAPVNGVLSLPVTW</sequence>
<keyword evidence="2 4" id="KW-0560">Oxidoreductase</keyword>
<dbReference type="InterPro" id="IPR036396">
    <property type="entry name" value="Cyt_P450_sf"/>
</dbReference>
<protein>
    <submittedName>
        <fullName evidence="4">Cytochrome P450</fullName>
        <ecNumber evidence="4">1.14.-.-</ecNumber>
    </submittedName>
</protein>
<name>A0ABV5S2Q8_9ACTN</name>
<dbReference type="PRINTS" id="PR00359">
    <property type="entry name" value="BP450"/>
</dbReference>
<comment type="similarity">
    <text evidence="1 2">Belongs to the cytochrome P450 family.</text>
</comment>
<gene>
    <name evidence="4" type="ORF">ACFFSA_17315</name>
</gene>